<gene>
    <name evidence="2" type="ORF">EDEG_01521</name>
</gene>
<dbReference type="STRING" id="1003232.J9D9L2"/>
<feature type="compositionally biased region" description="Basic residues" evidence="1">
    <location>
        <begin position="1605"/>
        <end position="1617"/>
    </location>
</feature>
<evidence type="ECO:0000313" key="2">
    <source>
        <dbReference type="EMBL" id="EJW04189.1"/>
    </source>
</evidence>
<accession>J9D9L2</accession>
<feature type="compositionally biased region" description="Basic and acidic residues" evidence="1">
    <location>
        <begin position="1565"/>
        <end position="1587"/>
    </location>
</feature>
<feature type="compositionally biased region" description="Polar residues" evidence="1">
    <location>
        <begin position="1527"/>
        <end position="1542"/>
    </location>
</feature>
<keyword evidence="3" id="KW-1185">Reference proteome</keyword>
<dbReference type="VEuPathDB" id="MicrosporidiaDB:EDEG_01521"/>
<feature type="compositionally biased region" description="Basic residues" evidence="1">
    <location>
        <begin position="1370"/>
        <end position="1383"/>
    </location>
</feature>
<dbReference type="EMBL" id="AFBI03000022">
    <property type="protein sequence ID" value="EJW04189.1"/>
    <property type="molecule type" value="Genomic_DNA"/>
</dbReference>
<reference evidence="2 3" key="1">
    <citation type="submission" date="2011-08" db="EMBL/GenBank/DDBJ databases">
        <authorList>
            <person name="Liu Z.J."/>
            <person name="Shi F.L."/>
            <person name="Lu J.Q."/>
            <person name="Li M."/>
            <person name="Wang Z.L."/>
        </authorList>
    </citation>
    <scope>NUCLEOTIDE SEQUENCE [LARGE SCALE GENOMIC DNA]</scope>
    <source>
        <strain evidence="2 3">USNM 41457</strain>
    </source>
</reference>
<name>J9D9L2_EDHAE</name>
<evidence type="ECO:0000313" key="3">
    <source>
        <dbReference type="Proteomes" id="UP000003163"/>
    </source>
</evidence>
<protein>
    <submittedName>
        <fullName evidence="2">Uncharacterized protein</fullName>
    </submittedName>
</protein>
<comment type="caution">
    <text evidence="2">The sequence shown here is derived from an EMBL/GenBank/DDBJ whole genome shotgun (WGS) entry which is preliminary data.</text>
</comment>
<proteinExistence type="predicted"/>
<dbReference type="InParanoid" id="J9D9L2"/>
<sequence length="1617" mass="185454">MRKHMYLKPDDEDNSLIFRKKKNCESFCVKSLDQRKDGSKIFDSLKNNCKKNLKEISKFDYKNSPDIQMKSKQGNVNQCEIKNISENENNPTNTNNCSDINSIYEKKDYKNDNVDKFVEIFNVDNVDKNDNIIKFHEKYDTEQVFYIKEDKKDITKAINLLIHSDNRKDNLGGYINRYDPIKHTKNTPNYIVLENNLETKENDSYVNDAYKDTRKLPRYANLYSENKVFIQSEDGIDNADATKCVVILDTSGGRSEICPYIMGDRYGNQNVYENGNVCLIDNNKKGGEIVCTPTQNRNSNGNLGGKIKFDDKINIDGNKDTLDRSDLHDTNESYVSFNTDNKCVSNKLDDNSDEIEVKNIDDGYTKEKRLNSNFEKFDKSSESLTFDVSDSILCNVENLENATKNEKKNFQMCLDDKNTDNIDLKHDNLTINSNFLSLDDNNIMDKQQYEFDRIEPSDNLINDLNTPPTPSYEYNELPDEFISESNLPSFCCDYNELEISSNNYADNNKIDNNSCDNNNNTNGKDFVMFSYQNEKKGLEHLLADKNNIPAFLPIKNYSSEENNLLDSDNDYIFKKKDILDGKERVIDKKNIFEMDTTNNNQYGNYNTNSVVDNIMKKDDILFDVLQKPNINKIDSNVGSNLNTTFDNMRNNRVIMNTKENNNSAIISTSNSNSIDHGTIANKNINNTIDDNHFYTDNANNNNINTNGSRITASTSEAKHILPETQNLLYKLNDVAQNVDFDSPATKRYKLSDKAFMDSSENKMMNSHNRLKYDIMPNISHTSKIRDDSNIDSRVVQHDSAKNISLYSPIIPVSNDLPKYHIFDDVDKFKEAADDVYSNSGVVNNDAYIKDISYRPCSINLLNAKRYNENDNQDACINNNSTRTDSTHEFNAIEITKKTNYAIKNTDGSLETFKNIKKETKIVDAEVLEEVVDEYKKLIKNGRTDELFTEKCLSIEKYDNNSNNTENIDNNNNNNKIIDDNIENSNNHVLFNATNTHDNKKYSKFDVNTSNEKNIPFSHYNYIDNKTEEDIERFFDQDFDEETMSVNFSTPVNEFSNEEIGKINNVFIEEVEENFENDRILGNDGINNTNNLTIEESANNSTKDDSYNVIDNILEEVDDSNNNTKDINNNKPTDNIIKVVDDDNCSKDDNNINVIDNNIDNNNKCSTNYIDDIIGEMFDDNSIYSDYNNEEVNNEYSKKINDKSTNNNRNQEIPYEKNVNKNILSHILIVNSSDLPTEIKEASEYIKNKKNLYIINDQNSQSNNVNLNSSQSKNLNSINAHTNTSNYNEVRNEINDKNMNTEQKILFFNNLDDSKKQIEQKVKIQNQKKKFSNALSKNSPLKLSQKKKAKQAQKSTQKPKKDNPPSIKGMATKKKTIASMKNKKTGKETKKDVKVEEIQKSSALPEKKVSKPKVNTKKIVNKEIPKESKKTLKKPAPPSKNLKRKSASREDLEENENKNKKKFKKSIENTEQNTKSVKEKDEDTEVVKENSKNKGKARVISKSKKTPENKVEIRIKNTGKTETEIKSKTSAKNSINQENGIKTKSSAKNSIKKENKIKKSGAKNSIKKEIENNEKVNTKSSIKKDSGSKKSIKKETKKKTPEKLLSTKKKAKPVKRKK</sequence>
<reference evidence="3" key="2">
    <citation type="submission" date="2015-07" db="EMBL/GenBank/DDBJ databases">
        <title>Contrasting host-pathogen interactions and genome evolution in two generalist and specialist microsporidian pathogens of mosquitoes.</title>
        <authorList>
            <consortium name="The Broad Institute Genomics Platform"/>
            <consortium name="The Broad Institute Genome Sequencing Center for Infectious Disease"/>
            <person name="Cuomo C.A."/>
            <person name="Sanscrainte N.D."/>
            <person name="Goldberg J.M."/>
            <person name="Heiman D."/>
            <person name="Young S."/>
            <person name="Zeng Q."/>
            <person name="Becnel J.J."/>
            <person name="Birren B.W."/>
        </authorList>
    </citation>
    <scope>NUCLEOTIDE SEQUENCE [LARGE SCALE GENOMIC DNA]</scope>
    <source>
        <strain evidence="3">USNM 41457</strain>
    </source>
</reference>
<feature type="compositionally biased region" description="Basic residues" evidence="1">
    <location>
        <begin position="1492"/>
        <end position="1503"/>
    </location>
</feature>
<feature type="compositionally biased region" description="Basic and acidic residues" evidence="1">
    <location>
        <begin position="1446"/>
        <end position="1457"/>
    </location>
</feature>
<evidence type="ECO:0000256" key="1">
    <source>
        <dbReference type="SAM" id="MobiDB-lite"/>
    </source>
</evidence>
<organism evidence="2 3">
    <name type="scientific">Edhazardia aedis (strain USNM 41457)</name>
    <name type="common">Microsporidian parasite</name>
    <dbReference type="NCBI Taxonomy" id="1003232"/>
    <lineage>
        <taxon>Eukaryota</taxon>
        <taxon>Fungi</taxon>
        <taxon>Fungi incertae sedis</taxon>
        <taxon>Microsporidia</taxon>
        <taxon>Edhazardia</taxon>
    </lineage>
</organism>
<feature type="compositionally biased region" description="Basic and acidic residues" evidence="1">
    <location>
        <begin position="1475"/>
        <end position="1491"/>
    </location>
</feature>
<feature type="compositionally biased region" description="Basic and acidic residues" evidence="1">
    <location>
        <begin position="1384"/>
        <end position="1408"/>
    </location>
</feature>
<feature type="region of interest" description="Disordered" evidence="1">
    <location>
        <begin position="1323"/>
        <end position="1617"/>
    </location>
</feature>
<dbReference type="Proteomes" id="UP000003163">
    <property type="component" value="Unassembled WGS sequence"/>
</dbReference>
<dbReference type="HOGENOM" id="CLU_243681_0_0_1"/>
<feature type="compositionally biased region" description="Basic and acidic residues" evidence="1">
    <location>
        <begin position="1504"/>
        <end position="1526"/>
    </location>
</feature>
<dbReference type="OMA" id="EMEVRML"/>
<feature type="compositionally biased region" description="Basic and acidic residues" evidence="1">
    <location>
        <begin position="1419"/>
        <end position="1429"/>
    </location>
</feature>